<reference evidence="2" key="2">
    <citation type="submission" date="2019-02" db="EMBL/GenBank/DDBJ databases">
        <title>Granulicella sibirica sp. nov., a psychrotolerant acidobacterium isolated from an organic soil layer in forested tundra, West Siberia.</title>
        <authorList>
            <person name="Oshkin I.Y."/>
            <person name="Kulichevskaya I.S."/>
            <person name="Rijpstra W.I.C."/>
            <person name="Sinninghe Damste J.S."/>
            <person name="Rakitin A.L."/>
            <person name="Ravin N.V."/>
            <person name="Dedysh S.N."/>
        </authorList>
    </citation>
    <scope>NUCLEOTIDE SEQUENCE [LARGE SCALE GENOMIC DNA]</scope>
    <source>
        <strain evidence="2">AF10</strain>
    </source>
</reference>
<keyword evidence="2" id="KW-1185">Reference proteome</keyword>
<gene>
    <name evidence="1" type="ORF">GRAN_2458</name>
</gene>
<sequence>MVSTGNARQFRISKWQRVKAGIVCLLFLHVSGGTRCT</sequence>
<comment type="caution">
    <text evidence="1">The sequence shown here is derived from an EMBL/GenBank/DDBJ whole genome shotgun (WGS) entry which is preliminary data.</text>
</comment>
<accession>A0A4Q0T220</accession>
<name>A0A4Q0T220_9BACT</name>
<dbReference type="AlphaFoldDB" id="A0A4Q0T220"/>
<protein>
    <submittedName>
        <fullName evidence="1">Uncharacterized protein</fullName>
    </submittedName>
</protein>
<dbReference type="Proteomes" id="UP000289437">
    <property type="component" value="Unassembled WGS sequence"/>
</dbReference>
<proteinExistence type="predicted"/>
<organism evidence="1 2">
    <name type="scientific">Granulicella sibirica</name>
    <dbReference type="NCBI Taxonomy" id="2479048"/>
    <lineage>
        <taxon>Bacteria</taxon>
        <taxon>Pseudomonadati</taxon>
        <taxon>Acidobacteriota</taxon>
        <taxon>Terriglobia</taxon>
        <taxon>Terriglobales</taxon>
        <taxon>Acidobacteriaceae</taxon>
        <taxon>Granulicella</taxon>
    </lineage>
</organism>
<reference evidence="1 2" key="1">
    <citation type="submission" date="2018-11" db="EMBL/GenBank/DDBJ databases">
        <authorList>
            <person name="Mardanov A.V."/>
            <person name="Ravin N.V."/>
            <person name="Dedysh S.N."/>
        </authorList>
    </citation>
    <scope>NUCLEOTIDE SEQUENCE [LARGE SCALE GENOMIC DNA]</scope>
    <source>
        <strain evidence="1 2">AF10</strain>
    </source>
</reference>
<dbReference type="EMBL" id="RDSM01000002">
    <property type="protein sequence ID" value="RXH55601.1"/>
    <property type="molecule type" value="Genomic_DNA"/>
</dbReference>
<evidence type="ECO:0000313" key="1">
    <source>
        <dbReference type="EMBL" id="RXH55601.1"/>
    </source>
</evidence>
<evidence type="ECO:0000313" key="2">
    <source>
        <dbReference type="Proteomes" id="UP000289437"/>
    </source>
</evidence>